<dbReference type="PANTHER" id="PTHR21174:SF0">
    <property type="entry name" value="HD PHOSPHOHYDROLASE FAMILY PROTEIN-RELATED"/>
    <property type="match status" value="1"/>
</dbReference>
<evidence type="ECO:0000313" key="1">
    <source>
        <dbReference type="EMBL" id="MBP2323086.1"/>
    </source>
</evidence>
<dbReference type="PANTHER" id="PTHR21174">
    <property type="match status" value="1"/>
</dbReference>
<sequence>MKQQWDEAVRLLGGVATDAADDLARRYAESHRAYHNATHIEAVLREARTLGELTGEDRAILTLAICAHDVVYDARPGDDERASAQWAREKLSEASVDEVYIARVEQLILATLKHESDDELAHLLLDADLSILGADPDIYDGYAAAVRKEYASVPDDLWQQGRAAVLGRLLDREDLFVTPQAKAHWDSKARANMARELEGLPYIEK</sequence>
<evidence type="ECO:0000313" key="2">
    <source>
        <dbReference type="Proteomes" id="UP001519332"/>
    </source>
</evidence>
<dbReference type="InterPro" id="IPR009218">
    <property type="entry name" value="HD_phosphohydro"/>
</dbReference>
<dbReference type="SUPFAM" id="SSF109604">
    <property type="entry name" value="HD-domain/PDEase-like"/>
    <property type="match status" value="1"/>
</dbReference>
<dbReference type="PIRSF" id="PIRSF035170">
    <property type="entry name" value="HD_phosphohydro"/>
    <property type="match status" value="1"/>
</dbReference>
<dbReference type="RefSeq" id="WP_209638998.1">
    <property type="nucleotide sequence ID" value="NZ_JAGINW010000001.1"/>
</dbReference>
<comment type="caution">
    <text evidence="1">The sequence shown here is derived from an EMBL/GenBank/DDBJ whole genome shotgun (WGS) entry which is preliminary data.</text>
</comment>
<keyword evidence="2" id="KW-1185">Reference proteome</keyword>
<reference evidence="1 2" key="1">
    <citation type="submission" date="2021-03" db="EMBL/GenBank/DDBJ databases">
        <title>Sequencing the genomes of 1000 actinobacteria strains.</title>
        <authorList>
            <person name="Klenk H.-P."/>
        </authorList>
    </citation>
    <scope>NUCLEOTIDE SEQUENCE [LARGE SCALE GENOMIC DNA]</scope>
    <source>
        <strain evidence="1 2">DSM 46670</strain>
    </source>
</reference>
<dbReference type="Gene3D" id="1.10.3210.10">
    <property type="entry name" value="Hypothetical protein af1432"/>
    <property type="match status" value="1"/>
</dbReference>
<accession>A0ABS4TF90</accession>
<gene>
    <name evidence="1" type="ORF">JOF56_003471</name>
</gene>
<dbReference type="Proteomes" id="UP001519332">
    <property type="component" value="Unassembled WGS sequence"/>
</dbReference>
<name>A0ABS4TF90_9PSEU</name>
<proteinExistence type="predicted"/>
<protein>
    <submittedName>
        <fullName evidence="1">Metal-dependent HD superfamily phosphohydrolase</fullName>
    </submittedName>
</protein>
<dbReference type="EMBL" id="JAGINW010000001">
    <property type="protein sequence ID" value="MBP2323086.1"/>
    <property type="molecule type" value="Genomic_DNA"/>
</dbReference>
<organism evidence="1 2">
    <name type="scientific">Kibdelosporangium banguiense</name>
    <dbReference type="NCBI Taxonomy" id="1365924"/>
    <lineage>
        <taxon>Bacteria</taxon>
        <taxon>Bacillati</taxon>
        <taxon>Actinomycetota</taxon>
        <taxon>Actinomycetes</taxon>
        <taxon>Pseudonocardiales</taxon>
        <taxon>Pseudonocardiaceae</taxon>
        <taxon>Kibdelosporangium</taxon>
    </lineage>
</organism>